<sequence length="110" mass="12005">MHMLQAWVQQVVKAALPEVAVVCYDWKAFTLQELLRYIKKALGPGAKVTSIAVALWNLTAVPFAAADDALGGYQLSTFIEEPVSGVLSIIASTIHGIDLYFNRQEQAEPS</sequence>
<name>A0A699Z4X1_HAELA</name>
<evidence type="ECO:0000313" key="1">
    <source>
        <dbReference type="EMBL" id="GFH17687.1"/>
    </source>
</evidence>
<dbReference type="Proteomes" id="UP000485058">
    <property type="component" value="Unassembled WGS sequence"/>
</dbReference>
<gene>
    <name evidence="1" type="ORF">HaLaN_14371</name>
</gene>
<organism evidence="1 2">
    <name type="scientific">Haematococcus lacustris</name>
    <name type="common">Green alga</name>
    <name type="synonym">Haematococcus pluvialis</name>
    <dbReference type="NCBI Taxonomy" id="44745"/>
    <lineage>
        <taxon>Eukaryota</taxon>
        <taxon>Viridiplantae</taxon>
        <taxon>Chlorophyta</taxon>
        <taxon>core chlorophytes</taxon>
        <taxon>Chlorophyceae</taxon>
        <taxon>CS clade</taxon>
        <taxon>Chlamydomonadales</taxon>
        <taxon>Haematococcaceae</taxon>
        <taxon>Haematococcus</taxon>
    </lineage>
</organism>
<proteinExistence type="predicted"/>
<dbReference type="EMBL" id="BLLF01001186">
    <property type="protein sequence ID" value="GFH17687.1"/>
    <property type="molecule type" value="Genomic_DNA"/>
</dbReference>
<reference evidence="1 2" key="1">
    <citation type="submission" date="2020-02" db="EMBL/GenBank/DDBJ databases">
        <title>Draft genome sequence of Haematococcus lacustris strain NIES-144.</title>
        <authorList>
            <person name="Morimoto D."/>
            <person name="Nakagawa S."/>
            <person name="Yoshida T."/>
            <person name="Sawayama S."/>
        </authorList>
    </citation>
    <scope>NUCLEOTIDE SEQUENCE [LARGE SCALE GENOMIC DNA]</scope>
    <source>
        <strain evidence="1 2">NIES-144</strain>
    </source>
</reference>
<evidence type="ECO:0000313" key="2">
    <source>
        <dbReference type="Proteomes" id="UP000485058"/>
    </source>
</evidence>
<accession>A0A699Z4X1</accession>
<protein>
    <submittedName>
        <fullName evidence="1">Uncharacterized protein</fullName>
    </submittedName>
</protein>
<comment type="caution">
    <text evidence="1">The sequence shown here is derived from an EMBL/GenBank/DDBJ whole genome shotgun (WGS) entry which is preliminary data.</text>
</comment>
<dbReference type="AlphaFoldDB" id="A0A699Z4X1"/>
<keyword evidence="2" id="KW-1185">Reference proteome</keyword>